<organism evidence="2 3">
    <name type="scientific">Thiohalorhabdus methylotrophus</name>
    <dbReference type="NCBI Taxonomy" id="3242694"/>
    <lineage>
        <taxon>Bacteria</taxon>
        <taxon>Pseudomonadati</taxon>
        <taxon>Pseudomonadota</taxon>
        <taxon>Gammaproteobacteria</taxon>
        <taxon>Thiohalorhabdales</taxon>
        <taxon>Thiohalorhabdaceae</taxon>
        <taxon>Thiohalorhabdus</taxon>
    </lineage>
</organism>
<accession>A0ABV4TVF3</accession>
<dbReference type="Proteomes" id="UP001575181">
    <property type="component" value="Unassembled WGS sequence"/>
</dbReference>
<dbReference type="SUPFAM" id="SSF53756">
    <property type="entry name" value="UDP-Glycosyltransferase/glycogen phosphorylase"/>
    <property type="match status" value="1"/>
</dbReference>
<gene>
    <name evidence="2" type="ORF">ACERLL_06905</name>
</gene>
<sequence length="409" mass="45413">MWRSGRVLPLVSRHLTTRRFERGRNGEPHKERKRTGVIQAQPDIVLFGNLKIGGGKGRCVANLIPVWDRLGIKVQILGYRDAQLFHPEEFPDSLGFLHLGTRERLPTLFRLWRYLRKVQPKAVLARHHADNVLIAAAGRLPGVHSRIVVEARNNYVASVRGGKGKQRKKMAQIRRFYPWADALIGASQGVARDLREAAKLWELPGYSIPNTTITPSLFEQGQEAVDHPWLQEGATPVVLSVARFAPQKDLPTLLKAVAKARQSRPLRLIMLGKGPEKEAIQQEVRRLGLEEVVAMPGHVSNPYAWMARADLLALSSAWEGSPNVLIEALALGTPVVSTDCPSGPAEILENGRYGRLVPVGDSSALAEAICRSLDHPLDFDRDEATRPYTVEHAAPRYLDVLLPGKERPA</sequence>
<dbReference type="PANTHER" id="PTHR12526">
    <property type="entry name" value="GLYCOSYLTRANSFERASE"/>
    <property type="match status" value="1"/>
</dbReference>
<protein>
    <submittedName>
        <fullName evidence="2">Glycosyltransferase</fullName>
        <ecNumber evidence="2">2.4.-.-</ecNumber>
    </submittedName>
</protein>
<reference evidence="2 3" key="1">
    <citation type="submission" date="2024-08" db="EMBL/GenBank/DDBJ databases">
        <title>Whole-genome sequencing of halo(alkali)philic microorganisms from hypersaline lakes.</title>
        <authorList>
            <person name="Sorokin D.Y."/>
            <person name="Merkel A.Y."/>
            <person name="Messina E."/>
            <person name="Yakimov M."/>
        </authorList>
    </citation>
    <scope>NUCLEOTIDE SEQUENCE [LARGE SCALE GENOMIC DNA]</scope>
    <source>
        <strain evidence="2 3">Cl-TMA</strain>
    </source>
</reference>
<dbReference type="InterPro" id="IPR028098">
    <property type="entry name" value="Glyco_trans_4-like_N"/>
</dbReference>
<dbReference type="GO" id="GO:0016757">
    <property type="term" value="F:glycosyltransferase activity"/>
    <property type="evidence" value="ECO:0007669"/>
    <property type="project" value="UniProtKB-KW"/>
</dbReference>
<keyword evidence="2" id="KW-0328">Glycosyltransferase</keyword>
<dbReference type="CDD" id="cd03811">
    <property type="entry name" value="GT4_GT28_WabH-like"/>
    <property type="match status" value="1"/>
</dbReference>
<comment type="caution">
    <text evidence="2">The sequence shown here is derived from an EMBL/GenBank/DDBJ whole genome shotgun (WGS) entry which is preliminary data.</text>
</comment>
<dbReference type="Gene3D" id="3.40.50.2000">
    <property type="entry name" value="Glycogen Phosphorylase B"/>
    <property type="match status" value="2"/>
</dbReference>
<evidence type="ECO:0000259" key="1">
    <source>
        <dbReference type="Pfam" id="PF13439"/>
    </source>
</evidence>
<evidence type="ECO:0000313" key="2">
    <source>
        <dbReference type="EMBL" id="MFA9460556.1"/>
    </source>
</evidence>
<name>A0ABV4TVF3_9GAMM</name>
<dbReference type="EMBL" id="JBGUAW010000004">
    <property type="protein sequence ID" value="MFA9460556.1"/>
    <property type="molecule type" value="Genomic_DNA"/>
</dbReference>
<keyword evidence="2" id="KW-0808">Transferase</keyword>
<feature type="domain" description="Glycosyltransferase subfamily 4-like N-terminal" evidence="1">
    <location>
        <begin position="54"/>
        <end position="197"/>
    </location>
</feature>
<proteinExistence type="predicted"/>
<dbReference type="RefSeq" id="WP_373655339.1">
    <property type="nucleotide sequence ID" value="NZ_JBGUAW010000004.1"/>
</dbReference>
<keyword evidence="3" id="KW-1185">Reference proteome</keyword>
<dbReference type="EC" id="2.4.-.-" evidence="2"/>
<dbReference type="Pfam" id="PF13692">
    <property type="entry name" value="Glyco_trans_1_4"/>
    <property type="match status" value="1"/>
</dbReference>
<dbReference type="Pfam" id="PF13439">
    <property type="entry name" value="Glyco_transf_4"/>
    <property type="match status" value="1"/>
</dbReference>
<evidence type="ECO:0000313" key="3">
    <source>
        <dbReference type="Proteomes" id="UP001575181"/>
    </source>
</evidence>